<evidence type="ECO:0000256" key="1">
    <source>
        <dbReference type="ARBA" id="ARBA00004127"/>
    </source>
</evidence>
<name>A0ABW4N0Q1_9CAUL</name>
<dbReference type="Proteomes" id="UP001597237">
    <property type="component" value="Unassembled WGS sequence"/>
</dbReference>
<dbReference type="Pfam" id="PF06803">
    <property type="entry name" value="DUF1232"/>
    <property type="match status" value="1"/>
</dbReference>
<dbReference type="RefSeq" id="WP_377284057.1">
    <property type="nucleotide sequence ID" value="NZ_JBHRSI010000010.1"/>
</dbReference>
<evidence type="ECO:0000256" key="2">
    <source>
        <dbReference type="ARBA" id="ARBA00022692"/>
    </source>
</evidence>
<evidence type="ECO:0000256" key="4">
    <source>
        <dbReference type="ARBA" id="ARBA00023136"/>
    </source>
</evidence>
<sequence>MSTGSKASPDVKAADFDPRRPIDPSRALVPAVVQVNEQRVRQGFWPKLRKVATKIPFASDLVSVWYCARDPETPTPAKGMMLAALAYFVLPADAIPDVLAMIGYTDDAAVIATLLALVGSNVKVRHRLAAKAFLERMAREP</sequence>
<accession>A0ABW4N0Q1</accession>
<dbReference type="InterPro" id="IPR010652">
    <property type="entry name" value="DUF1232"/>
</dbReference>
<evidence type="ECO:0000256" key="3">
    <source>
        <dbReference type="ARBA" id="ARBA00022989"/>
    </source>
</evidence>
<comment type="caution">
    <text evidence="6">The sequence shown here is derived from an EMBL/GenBank/DDBJ whole genome shotgun (WGS) entry which is preliminary data.</text>
</comment>
<evidence type="ECO:0000259" key="5">
    <source>
        <dbReference type="Pfam" id="PF06803"/>
    </source>
</evidence>
<keyword evidence="7" id="KW-1185">Reference proteome</keyword>
<comment type="subcellular location">
    <subcellularLocation>
        <location evidence="1">Endomembrane system</location>
        <topology evidence="1">Multi-pass membrane protein</topology>
    </subcellularLocation>
</comment>
<evidence type="ECO:0000313" key="6">
    <source>
        <dbReference type="EMBL" id="MFD1783397.1"/>
    </source>
</evidence>
<evidence type="ECO:0000313" key="7">
    <source>
        <dbReference type="Proteomes" id="UP001597237"/>
    </source>
</evidence>
<reference evidence="7" key="1">
    <citation type="journal article" date="2019" name="Int. J. Syst. Evol. Microbiol.">
        <title>The Global Catalogue of Microorganisms (GCM) 10K type strain sequencing project: providing services to taxonomists for standard genome sequencing and annotation.</title>
        <authorList>
            <consortium name="The Broad Institute Genomics Platform"/>
            <consortium name="The Broad Institute Genome Sequencing Center for Infectious Disease"/>
            <person name="Wu L."/>
            <person name="Ma J."/>
        </authorList>
    </citation>
    <scope>NUCLEOTIDE SEQUENCE [LARGE SCALE GENOMIC DNA]</scope>
    <source>
        <strain evidence="7">DFY28</strain>
    </source>
</reference>
<protein>
    <submittedName>
        <fullName evidence="6">YkvA family protein</fullName>
    </submittedName>
</protein>
<keyword evidence="4" id="KW-0472">Membrane</keyword>
<dbReference type="EMBL" id="JBHUEY010000001">
    <property type="protein sequence ID" value="MFD1783397.1"/>
    <property type="molecule type" value="Genomic_DNA"/>
</dbReference>
<proteinExistence type="predicted"/>
<feature type="domain" description="DUF1232" evidence="5">
    <location>
        <begin position="77"/>
        <end position="112"/>
    </location>
</feature>
<gene>
    <name evidence="6" type="ORF">ACFSC0_08335</name>
</gene>
<keyword evidence="3" id="KW-1133">Transmembrane helix</keyword>
<keyword evidence="2" id="KW-0812">Transmembrane</keyword>
<organism evidence="6 7">
    <name type="scientific">Phenylobacterium terrae</name>
    <dbReference type="NCBI Taxonomy" id="2665495"/>
    <lineage>
        <taxon>Bacteria</taxon>
        <taxon>Pseudomonadati</taxon>
        <taxon>Pseudomonadota</taxon>
        <taxon>Alphaproteobacteria</taxon>
        <taxon>Caulobacterales</taxon>
        <taxon>Caulobacteraceae</taxon>
        <taxon>Phenylobacterium</taxon>
    </lineage>
</organism>